<dbReference type="Gene3D" id="3.90.180.10">
    <property type="entry name" value="Medium-chain alcohol dehydrogenases, catalytic domain"/>
    <property type="match status" value="1"/>
</dbReference>
<reference evidence="2 3" key="1">
    <citation type="journal article" date="2015" name="Fungal Genet. Biol.">
        <title>Evolution of novel wood decay mechanisms in Agaricales revealed by the genome sequences of Fistulina hepatica and Cylindrobasidium torrendii.</title>
        <authorList>
            <person name="Floudas D."/>
            <person name="Held B.W."/>
            <person name="Riley R."/>
            <person name="Nagy L.G."/>
            <person name="Koehler G."/>
            <person name="Ransdell A.S."/>
            <person name="Younus H."/>
            <person name="Chow J."/>
            <person name="Chiniquy J."/>
            <person name="Lipzen A."/>
            <person name="Tritt A."/>
            <person name="Sun H."/>
            <person name="Haridas S."/>
            <person name="LaButti K."/>
            <person name="Ohm R.A."/>
            <person name="Kues U."/>
            <person name="Blanchette R.A."/>
            <person name="Grigoriev I.V."/>
            <person name="Minto R.E."/>
            <person name="Hibbett D.S."/>
        </authorList>
    </citation>
    <scope>NUCLEOTIDE SEQUENCE [LARGE SCALE GENOMIC DNA]</scope>
    <source>
        <strain evidence="2 3">FP15055 ss-10</strain>
    </source>
</reference>
<dbReference type="GO" id="GO:0016651">
    <property type="term" value="F:oxidoreductase activity, acting on NAD(P)H"/>
    <property type="evidence" value="ECO:0007669"/>
    <property type="project" value="InterPro"/>
</dbReference>
<keyword evidence="3" id="KW-1185">Reference proteome</keyword>
<dbReference type="Proteomes" id="UP000054007">
    <property type="component" value="Unassembled WGS sequence"/>
</dbReference>
<evidence type="ECO:0000313" key="2">
    <source>
        <dbReference type="EMBL" id="KIY66120.1"/>
    </source>
</evidence>
<dbReference type="SUPFAM" id="SSF50129">
    <property type="entry name" value="GroES-like"/>
    <property type="match status" value="1"/>
</dbReference>
<dbReference type="InterPro" id="IPR047122">
    <property type="entry name" value="Trans-enoyl_RdTase-like"/>
</dbReference>
<dbReference type="InterPro" id="IPR020843">
    <property type="entry name" value="ER"/>
</dbReference>
<sequence length="344" mass="36554">MSSQKQLAIVTPLAQGGLHLKEVDVPTNLGPGQILLKVVAAGLNPLDYKMHDLGVLVYNYPIILGGDTAGVVEKVGEGVSNWKTGDRIGVGGAFQQYAVIENSPYILRVPDNLSLSEAATIPIAFTTAVIGLFSEGAHGLGLNPSFSWDKPSAGKSAIVISASSSVGQYAIQLLKFLGVSSIVAYASQRHADYLKELGATEFVDRNAISLADLPNHFPTKFDIVFDALGSPEAIKAGCDLLHDGGGFTTAMPNWEPFPAELTERFAKGNKKLAQIIASYVFSNTQALGELVAENFSKLYDEGFVKPNRVEVLPGGLKGVIEGTERHRQGKVSGVKLVALPHGKE</sequence>
<dbReference type="InterPro" id="IPR011032">
    <property type="entry name" value="GroES-like_sf"/>
</dbReference>
<evidence type="ECO:0000259" key="1">
    <source>
        <dbReference type="SMART" id="SM00829"/>
    </source>
</evidence>
<feature type="domain" description="Enoyl reductase (ER)" evidence="1">
    <location>
        <begin position="16"/>
        <end position="338"/>
    </location>
</feature>
<dbReference type="AlphaFoldDB" id="A0A0D7B7B3"/>
<dbReference type="Gene3D" id="3.40.50.720">
    <property type="entry name" value="NAD(P)-binding Rossmann-like Domain"/>
    <property type="match status" value="1"/>
</dbReference>
<dbReference type="InterPro" id="IPR036291">
    <property type="entry name" value="NAD(P)-bd_dom_sf"/>
</dbReference>
<dbReference type="InterPro" id="IPR013154">
    <property type="entry name" value="ADH-like_N"/>
</dbReference>
<dbReference type="InterPro" id="IPR013149">
    <property type="entry name" value="ADH-like_C"/>
</dbReference>
<organism evidence="2 3">
    <name type="scientific">Cylindrobasidium torrendii FP15055 ss-10</name>
    <dbReference type="NCBI Taxonomy" id="1314674"/>
    <lineage>
        <taxon>Eukaryota</taxon>
        <taxon>Fungi</taxon>
        <taxon>Dikarya</taxon>
        <taxon>Basidiomycota</taxon>
        <taxon>Agaricomycotina</taxon>
        <taxon>Agaricomycetes</taxon>
        <taxon>Agaricomycetidae</taxon>
        <taxon>Agaricales</taxon>
        <taxon>Marasmiineae</taxon>
        <taxon>Physalacriaceae</taxon>
        <taxon>Cylindrobasidium</taxon>
    </lineage>
</organism>
<dbReference type="CDD" id="cd08249">
    <property type="entry name" value="enoyl_reductase_like"/>
    <property type="match status" value="1"/>
</dbReference>
<proteinExistence type="predicted"/>
<dbReference type="Pfam" id="PF00107">
    <property type="entry name" value="ADH_zinc_N"/>
    <property type="match status" value="1"/>
</dbReference>
<dbReference type="SUPFAM" id="SSF51735">
    <property type="entry name" value="NAD(P)-binding Rossmann-fold domains"/>
    <property type="match status" value="1"/>
</dbReference>
<dbReference type="PANTHER" id="PTHR45348">
    <property type="entry name" value="HYPOTHETICAL OXIDOREDUCTASE (EUROFUNG)"/>
    <property type="match status" value="1"/>
</dbReference>
<dbReference type="EMBL" id="KN880565">
    <property type="protein sequence ID" value="KIY66120.1"/>
    <property type="molecule type" value="Genomic_DNA"/>
</dbReference>
<dbReference type="OrthoDB" id="3233595at2759"/>
<dbReference type="SMART" id="SM00829">
    <property type="entry name" value="PKS_ER"/>
    <property type="match status" value="1"/>
</dbReference>
<gene>
    <name evidence="2" type="ORF">CYLTODRAFT_412094</name>
</gene>
<dbReference type="Pfam" id="PF08240">
    <property type="entry name" value="ADH_N"/>
    <property type="match status" value="1"/>
</dbReference>
<dbReference type="PANTHER" id="PTHR45348:SF2">
    <property type="entry name" value="ZINC-TYPE ALCOHOL DEHYDROGENASE-LIKE PROTEIN C2E1P3.01"/>
    <property type="match status" value="1"/>
</dbReference>
<accession>A0A0D7B7B3</accession>
<dbReference type="STRING" id="1314674.A0A0D7B7B3"/>
<name>A0A0D7B7B3_9AGAR</name>
<protein>
    <submittedName>
        <fullName evidence="2">GroES-like protein</fullName>
    </submittedName>
</protein>
<evidence type="ECO:0000313" key="3">
    <source>
        <dbReference type="Proteomes" id="UP000054007"/>
    </source>
</evidence>